<sequence>MADRRGVRRIRQRRHLPGGEAAEGVGTVSAQTTSRTDRTGHLGAGTWWQGRSGLIVPLIMGAFSTYLLIGILTMDVAPDADKPGPQFFPTIIMLVGYALTILLVIAYIRNPEPVDVDDELPAAAEEDKAFSTPVTSAVAASRLSPHEEDEPEEDRQALAAARKADAKHRTHSDFVSLAWGAGGFAAFALILEFAGWIIAAALLFWCVARSMGSKKPLFDLTLALTFSSLVYIAFSVMLGLNLPSGILGGGF</sequence>
<feature type="compositionally biased region" description="Basic residues" evidence="1">
    <location>
        <begin position="1"/>
        <end position="16"/>
    </location>
</feature>
<dbReference type="AlphaFoldDB" id="A0A5C4WY13"/>
<evidence type="ECO:0000256" key="2">
    <source>
        <dbReference type="SAM" id="Phobius"/>
    </source>
</evidence>
<evidence type="ECO:0000259" key="3">
    <source>
        <dbReference type="Pfam" id="PF07331"/>
    </source>
</evidence>
<feature type="transmembrane region" description="Helical" evidence="2">
    <location>
        <begin position="220"/>
        <end position="242"/>
    </location>
</feature>
<evidence type="ECO:0000313" key="5">
    <source>
        <dbReference type="Proteomes" id="UP000314223"/>
    </source>
</evidence>
<feature type="transmembrane region" description="Helical" evidence="2">
    <location>
        <begin position="54"/>
        <end position="74"/>
    </location>
</feature>
<gene>
    <name evidence="4" type="ORF">FHQ09_16530</name>
</gene>
<keyword evidence="2" id="KW-0472">Membrane</keyword>
<dbReference type="EMBL" id="VDMQ01000012">
    <property type="protein sequence ID" value="TNM53074.1"/>
    <property type="molecule type" value="Genomic_DNA"/>
</dbReference>
<feature type="domain" description="DUF1468" evidence="3">
    <location>
        <begin position="55"/>
        <end position="243"/>
    </location>
</feature>
<reference evidence="4 5" key="1">
    <citation type="submission" date="2019-06" db="EMBL/GenBank/DDBJ databases">
        <authorList>
            <person name="Mardanova A.M."/>
            <person name="Pudova D.S."/>
            <person name="Shagimardanova E.I."/>
            <person name="Gogoleva N.E."/>
            <person name="Lutfullin M.T."/>
            <person name="Hadieva G.F."/>
            <person name="Sharipova M.R."/>
        </authorList>
    </citation>
    <scope>NUCLEOTIDE SEQUENCE [LARGE SCALE GENOMIC DNA]</scope>
    <source>
        <strain evidence="4 5">MG-1</strain>
    </source>
</reference>
<dbReference type="Proteomes" id="UP000314223">
    <property type="component" value="Unassembled WGS sequence"/>
</dbReference>
<organism evidence="4 5">
    <name type="scientific">Brevibacterium sediminis</name>
    <dbReference type="NCBI Taxonomy" id="1857024"/>
    <lineage>
        <taxon>Bacteria</taxon>
        <taxon>Bacillati</taxon>
        <taxon>Actinomycetota</taxon>
        <taxon>Actinomycetes</taxon>
        <taxon>Micrococcales</taxon>
        <taxon>Brevibacteriaceae</taxon>
        <taxon>Brevibacterium</taxon>
    </lineage>
</organism>
<keyword evidence="2" id="KW-1133">Transmembrane helix</keyword>
<comment type="caution">
    <text evidence="4">The sequence shown here is derived from an EMBL/GenBank/DDBJ whole genome shotgun (WGS) entry which is preliminary data.</text>
</comment>
<feature type="transmembrane region" description="Helical" evidence="2">
    <location>
        <begin position="86"/>
        <end position="108"/>
    </location>
</feature>
<feature type="transmembrane region" description="Helical" evidence="2">
    <location>
        <begin position="184"/>
        <end position="208"/>
    </location>
</feature>
<name>A0A5C4WY13_9MICO</name>
<dbReference type="Pfam" id="PF07331">
    <property type="entry name" value="TctB"/>
    <property type="match status" value="1"/>
</dbReference>
<dbReference type="InterPro" id="IPR009936">
    <property type="entry name" value="DUF1468"/>
</dbReference>
<protein>
    <submittedName>
        <fullName evidence="4">Tripartite tricarboxylate transporter TctB family protein</fullName>
    </submittedName>
</protein>
<evidence type="ECO:0000313" key="4">
    <source>
        <dbReference type="EMBL" id="TNM53074.1"/>
    </source>
</evidence>
<keyword evidence="2" id="KW-0812">Transmembrane</keyword>
<proteinExistence type="predicted"/>
<evidence type="ECO:0000256" key="1">
    <source>
        <dbReference type="SAM" id="MobiDB-lite"/>
    </source>
</evidence>
<feature type="region of interest" description="Disordered" evidence="1">
    <location>
        <begin position="1"/>
        <end position="36"/>
    </location>
</feature>
<accession>A0A5C4WY13</accession>